<evidence type="ECO:0000313" key="2">
    <source>
        <dbReference type="Proteomes" id="UP000005952"/>
    </source>
</evidence>
<protein>
    <submittedName>
        <fullName evidence="1">Uncharacterized protein</fullName>
    </submittedName>
</protein>
<reference evidence="1 2" key="1">
    <citation type="journal article" date="2013" name="Genome Announc.">
        <title>Genome sequences for three denitrifying bacterial strains isolated from a uranium- and nitrate-contaminated subsurface environment.</title>
        <authorList>
            <person name="Venkatramanan R."/>
            <person name="Prakash O."/>
            <person name="Woyke T."/>
            <person name="Chain P."/>
            <person name="Goodwin L.A."/>
            <person name="Watson D."/>
            <person name="Brooks S."/>
            <person name="Kostka J.E."/>
            <person name="Green S.J."/>
        </authorList>
    </citation>
    <scope>NUCLEOTIDE SEQUENCE [LARGE SCALE GENOMIC DNA]</scope>
    <source>
        <strain evidence="1 2">1NES1</strain>
    </source>
</reference>
<dbReference type="EMBL" id="CP005587">
    <property type="protein sequence ID" value="AGK59914.1"/>
    <property type="molecule type" value="Genomic_DNA"/>
</dbReference>
<keyword evidence="2" id="KW-1185">Reference proteome</keyword>
<evidence type="ECO:0000313" key="1">
    <source>
        <dbReference type="EMBL" id="AGK59914.1"/>
    </source>
</evidence>
<sequence length="61" mass="6967">MADMEAKCDYPYLLSTRTRFLNFVFKGARPLGMSWKEFNGRREQREIALAATRKLPGQAAG</sequence>
<proteinExistence type="predicted"/>
<name>N0B8G8_9HYPH</name>
<dbReference type="KEGG" id="hdt:HYPDE_41228"/>
<dbReference type="HOGENOM" id="CLU_2916340_0_0_5"/>
<organism evidence="1 2">
    <name type="scientific">Hyphomicrobium denitrificans 1NES1</name>
    <dbReference type="NCBI Taxonomy" id="670307"/>
    <lineage>
        <taxon>Bacteria</taxon>
        <taxon>Pseudomonadati</taxon>
        <taxon>Pseudomonadota</taxon>
        <taxon>Alphaproteobacteria</taxon>
        <taxon>Hyphomicrobiales</taxon>
        <taxon>Hyphomicrobiaceae</taxon>
        <taxon>Hyphomicrobium</taxon>
    </lineage>
</organism>
<dbReference type="Proteomes" id="UP000005952">
    <property type="component" value="Chromosome"/>
</dbReference>
<accession>N0B8G8</accession>
<dbReference type="AlphaFoldDB" id="N0B8G8"/>
<gene>
    <name evidence="1" type="ORF">HYPDE_41228</name>
</gene>